<protein>
    <submittedName>
        <fullName evidence="1">Uncharacterized protein</fullName>
    </submittedName>
</protein>
<evidence type="ECO:0000313" key="2">
    <source>
        <dbReference type="Proteomes" id="UP000199695"/>
    </source>
</evidence>
<evidence type="ECO:0000313" key="1">
    <source>
        <dbReference type="EMBL" id="SEM96541.1"/>
    </source>
</evidence>
<organism evidence="1 2">
    <name type="scientific">Lihuaxuella thermophila</name>
    <dbReference type="NCBI Taxonomy" id="1173111"/>
    <lineage>
        <taxon>Bacteria</taxon>
        <taxon>Bacillati</taxon>
        <taxon>Bacillota</taxon>
        <taxon>Bacilli</taxon>
        <taxon>Bacillales</taxon>
        <taxon>Thermoactinomycetaceae</taxon>
        <taxon>Lihuaxuella</taxon>
    </lineage>
</organism>
<reference evidence="1 2" key="1">
    <citation type="submission" date="2016-10" db="EMBL/GenBank/DDBJ databases">
        <authorList>
            <person name="de Groot N.N."/>
        </authorList>
    </citation>
    <scope>NUCLEOTIDE SEQUENCE [LARGE SCALE GENOMIC DNA]</scope>
    <source>
        <strain evidence="1 2">DSM 46701</strain>
    </source>
</reference>
<proteinExistence type="predicted"/>
<dbReference type="EMBL" id="FOCQ01000004">
    <property type="protein sequence ID" value="SEM96541.1"/>
    <property type="molecule type" value="Genomic_DNA"/>
</dbReference>
<dbReference type="Proteomes" id="UP000199695">
    <property type="component" value="Unassembled WGS sequence"/>
</dbReference>
<name>A0A1H8CMP8_9BACL</name>
<gene>
    <name evidence="1" type="ORF">SAMN05444955_10423</name>
</gene>
<keyword evidence="2" id="KW-1185">Reference proteome</keyword>
<sequence>MLICLYNMNKTKKWIQWMESLRVDLDAREQDA</sequence>
<accession>A0A1H8CMP8</accession>
<dbReference type="AlphaFoldDB" id="A0A1H8CMP8"/>